<organism evidence="2 3">
    <name type="scientific">Claviceps pazoutovae</name>
    <dbReference type="NCBI Taxonomy" id="1649127"/>
    <lineage>
        <taxon>Eukaryota</taxon>
        <taxon>Fungi</taxon>
        <taxon>Dikarya</taxon>
        <taxon>Ascomycota</taxon>
        <taxon>Pezizomycotina</taxon>
        <taxon>Sordariomycetes</taxon>
        <taxon>Hypocreomycetidae</taxon>
        <taxon>Hypocreales</taxon>
        <taxon>Clavicipitaceae</taxon>
        <taxon>Claviceps</taxon>
    </lineage>
</organism>
<keyword evidence="1" id="KW-0648">Protein biosynthesis</keyword>
<evidence type="ECO:0000256" key="1">
    <source>
        <dbReference type="ARBA" id="ARBA00022917"/>
    </source>
</evidence>
<keyword evidence="3" id="KW-1185">Reference proteome</keyword>
<dbReference type="GO" id="GO:0004829">
    <property type="term" value="F:threonine-tRNA ligase activity"/>
    <property type="evidence" value="ECO:0007669"/>
    <property type="project" value="TreeGrafter"/>
</dbReference>
<dbReference type="InterPro" id="IPR018163">
    <property type="entry name" value="Thr/Ala-tRNA-synth_IIc_edit"/>
</dbReference>
<dbReference type="GO" id="GO:0005739">
    <property type="term" value="C:mitochondrion"/>
    <property type="evidence" value="ECO:0007669"/>
    <property type="project" value="TreeGrafter"/>
</dbReference>
<dbReference type="PANTHER" id="PTHR11451">
    <property type="entry name" value="THREONINE-TRNA LIGASE"/>
    <property type="match status" value="1"/>
</dbReference>
<evidence type="ECO:0000313" key="2">
    <source>
        <dbReference type="EMBL" id="KAG5945587.1"/>
    </source>
</evidence>
<protein>
    <submittedName>
        <fullName evidence="2">Uncharacterized protein</fullName>
    </submittedName>
</protein>
<dbReference type="GO" id="GO:0000166">
    <property type="term" value="F:nucleotide binding"/>
    <property type="evidence" value="ECO:0007669"/>
    <property type="project" value="InterPro"/>
</dbReference>
<dbReference type="AlphaFoldDB" id="A0A9P7MGJ0"/>
<dbReference type="Gene3D" id="3.30.980.10">
    <property type="entry name" value="Threonyl-trna Synthetase, Chain A, domain 2"/>
    <property type="match status" value="1"/>
</dbReference>
<proteinExistence type="predicted"/>
<comment type="caution">
    <text evidence="2">The sequence shown here is derived from an EMBL/GenBank/DDBJ whole genome shotgun (WGS) entry which is preliminary data.</text>
</comment>
<dbReference type="Proteomes" id="UP000706124">
    <property type="component" value="Unassembled WGS sequence"/>
</dbReference>
<dbReference type="GO" id="GO:0006435">
    <property type="term" value="P:threonyl-tRNA aminoacylation"/>
    <property type="evidence" value="ECO:0007669"/>
    <property type="project" value="TreeGrafter"/>
</dbReference>
<accession>A0A9P7MGJ0</accession>
<evidence type="ECO:0000313" key="3">
    <source>
        <dbReference type="Proteomes" id="UP000706124"/>
    </source>
</evidence>
<dbReference type="PANTHER" id="PTHR11451:SF46">
    <property type="entry name" value="THREONINE--TRNA LIGASE"/>
    <property type="match status" value="1"/>
</dbReference>
<dbReference type="OrthoDB" id="5423599at2759"/>
<sequence>MVLRPRIPPGFYYDMANMDGRAVAEEDEKALKTIAGSVIKEKQPIVRLEMAKDELLETFKYSKYKEYFINQRVPEGTKSTAYRCGPLIDLCRGPNKPRAHIAG</sequence>
<name>A0A9P7MGJ0_9HYPO</name>
<dbReference type="EMBL" id="SRPO01000044">
    <property type="protein sequence ID" value="KAG5945587.1"/>
    <property type="molecule type" value="Genomic_DNA"/>
</dbReference>
<gene>
    <name evidence="2" type="ORF">E4U60_005124</name>
</gene>
<reference evidence="2 3" key="1">
    <citation type="journal article" date="2020" name="bioRxiv">
        <title>Whole genome comparisons of ergot fungi reveals the divergence and evolution of species within the genus Claviceps are the result of varying mechanisms driving genome evolution and host range expansion.</title>
        <authorList>
            <person name="Wyka S.A."/>
            <person name="Mondo S.J."/>
            <person name="Liu M."/>
            <person name="Dettman J."/>
            <person name="Nalam V."/>
            <person name="Broders K.D."/>
        </authorList>
    </citation>
    <scope>NUCLEOTIDE SEQUENCE [LARGE SCALE GENOMIC DNA]</scope>
    <source>
        <strain evidence="2 3">CCC 1485</strain>
    </source>
</reference>
<dbReference type="SUPFAM" id="SSF55186">
    <property type="entry name" value="ThrRS/AlaRS common domain"/>
    <property type="match status" value="1"/>
</dbReference>